<keyword evidence="2" id="KW-1185">Reference proteome</keyword>
<sequence length="43" mass="5197">MYLNTLHWHPNCCVLYESIRFFSPLRNKYSILKLNPEVLNESL</sequence>
<dbReference type="AlphaFoldDB" id="A0A4R3VLU0"/>
<proteinExistence type="predicted"/>
<evidence type="ECO:0000313" key="2">
    <source>
        <dbReference type="Proteomes" id="UP000295433"/>
    </source>
</evidence>
<dbReference type="EMBL" id="SMBY01000008">
    <property type="protein sequence ID" value="TCV04919.1"/>
    <property type="molecule type" value="Genomic_DNA"/>
</dbReference>
<protein>
    <submittedName>
        <fullName evidence="1">Uncharacterized protein</fullName>
    </submittedName>
</protein>
<evidence type="ECO:0000313" key="1">
    <source>
        <dbReference type="EMBL" id="TCV04919.1"/>
    </source>
</evidence>
<gene>
    <name evidence="1" type="ORF">EDC54_10872</name>
</gene>
<reference evidence="1 2" key="1">
    <citation type="submission" date="2019-03" db="EMBL/GenBank/DDBJ databases">
        <title>Genomic Encyclopedia of Type Strains, Phase IV (KMG-IV): sequencing the most valuable type-strain genomes for metagenomic binning, comparative biology and taxonomic classification.</title>
        <authorList>
            <person name="Goeker M."/>
        </authorList>
    </citation>
    <scope>NUCLEOTIDE SEQUENCE [LARGE SCALE GENOMIC DNA]</scope>
    <source>
        <strain evidence="1 2">DSM 16730</strain>
    </source>
</reference>
<accession>A0A4R3VLU0</accession>
<name>A0A4R3VLU0_9GAMM</name>
<dbReference type="Proteomes" id="UP000295433">
    <property type="component" value="Unassembled WGS sequence"/>
</dbReference>
<organism evidence="1 2">
    <name type="scientific">Samsonia erythrinae</name>
    <dbReference type="NCBI Taxonomy" id="160434"/>
    <lineage>
        <taxon>Bacteria</taxon>
        <taxon>Pseudomonadati</taxon>
        <taxon>Pseudomonadota</taxon>
        <taxon>Gammaproteobacteria</taxon>
        <taxon>Enterobacterales</taxon>
        <taxon>Pectobacteriaceae</taxon>
        <taxon>Samsonia</taxon>
    </lineage>
</organism>
<comment type="caution">
    <text evidence="1">The sequence shown here is derived from an EMBL/GenBank/DDBJ whole genome shotgun (WGS) entry which is preliminary data.</text>
</comment>